<dbReference type="InterPro" id="IPR052396">
    <property type="entry name" value="Meiotic_Drive_Suppr_Kinase"/>
</dbReference>
<dbReference type="InterPro" id="IPR008266">
    <property type="entry name" value="Tyr_kinase_AS"/>
</dbReference>
<accession>A0A0C9XAL9</accession>
<proteinExistence type="predicted"/>
<feature type="compositionally biased region" description="Low complexity" evidence="2">
    <location>
        <begin position="379"/>
        <end position="397"/>
    </location>
</feature>
<dbReference type="GO" id="GO:0004672">
    <property type="term" value="F:protein kinase activity"/>
    <property type="evidence" value="ECO:0007669"/>
    <property type="project" value="InterPro"/>
</dbReference>
<keyword evidence="1" id="KW-0547">Nucleotide-binding</keyword>
<dbReference type="PROSITE" id="PS50011">
    <property type="entry name" value="PROTEIN_KINASE_DOM"/>
    <property type="match status" value="1"/>
</dbReference>
<feature type="domain" description="Protein kinase" evidence="3">
    <location>
        <begin position="737"/>
        <end position="910"/>
    </location>
</feature>
<keyword evidence="1" id="KW-0067">ATP-binding</keyword>
<dbReference type="Pfam" id="PF00069">
    <property type="entry name" value="Pkinase"/>
    <property type="match status" value="1"/>
</dbReference>
<dbReference type="InterPro" id="IPR000719">
    <property type="entry name" value="Prot_kinase_dom"/>
</dbReference>
<dbReference type="InterPro" id="IPR011009">
    <property type="entry name" value="Kinase-like_dom_sf"/>
</dbReference>
<feature type="region of interest" description="Disordered" evidence="2">
    <location>
        <begin position="355"/>
        <end position="534"/>
    </location>
</feature>
<keyword evidence="5" id="KW-1185">Reference proteome</keyword>
<gene>
    <name evidence="4" type="ORF">K443DRAFT_207981</name>
</gene>
<dbReference type="STRING" id="1095629.A0A0C9XAL9"/>
<evidence type="ECO:0000313" key="4">
    <source>
        <dbReference type="EMBL" id="KIJ98468.1"/>
    </source>
</evidence>
<dbReference type="EMBL" id="KN838668">
    <property type="protein sequence ID" value="KIJ98468.1"/>
    <property type="molecule type" value="Genomic_DNA"/>
</dbReference>
<sequence>MRTSIYIAGLSSYTDGHRSTSDAPSRTILQELDDLFSWSPPRLYLNPNRTKSTATRRPTFFDKHFCDKAILKRVVHVPSLVRNLAEIVDSALEAAKPRLPLSTDNFITAKERKRAVERQRDEVGGEEGVAVFFQGTTGNFCPSVASTLLLHPDAVPEWQSLISFTSDVASKGYAIMDGEHSFHRPRRLTEVAKNLDTILAKMDSVTRSFVERMREYERPLTTFELKSLTVAPFEVMDAIIKTSEFSWEVCKLNPCQDPDHKKGRDQAAKIILGLDALNPPWNLLAPQISSTIRSTTGGAGDAPPLATTLAMEQGEVSGHTGAGPSTMFPLVTNPFQPAAPAIQLSTRVAMAGSSMAAPSIAPSPYHVEERKRKSKAPQTSHSETSRTTRSATKAGRAPPLATALVKEPRRTKPIGMTSKASVHTGARSSTMSRPATNPSEPVAPATRRSSPVVMAGPSTMAPSIVSNYDMKRKKTDSGVVSTESTLTPLSSEEPTPVKDKGKKRQRFDDASDPAYEDPSNPTSEDPSEATYEDPSDLTYVDPGTSNTIAHSFVQQAWAQATKVNTSVIVLHSGNNEVIGIRQRGSQTLFVSDVIKPHQCVNPGYGKIHVGIVIAAVRDAMDRMEQDDKHVDDGGQGEGGPGAGDGGSGAGGSGAGGGGPGAGGLEHSKGKGVGGQVAERLAIEELVYCDVIHVYLRYGVYDSPIPASFIRSLPSNIPPNHSQFSPRHCTSGGQCMTIVITSEIGQGATGVALRGTLQRKNMQGAGSLDVVMKLAFDAEQRDSLKREYELYLHLKFKGVYQGIAPTIGFFDDIEGSACALVMLYAGVPISTLDPGHTLSTSDYDSAMSTLECIHRAGIIHDDIRPENILIGDLGVTIIDFGHARRCNNKKAHDSECEVFQAILRGSAGENQ</sequence>
<feature type="compositionally biased region" description="Polar residues" evidence="2">
    <location>
        <begin position="418"/>
        <end position="439"/>
    </location>
</feature>
<evidence type="ECO:0000256" key="1">
    <source>
        <dbReference type="PROSITE-ProRule" id="PRU10141"/>
    </source>
</evidence>
<dbReference type="PANTHER" id="PTHR37171:SF1">
    <property type="entry name" value="SERINE_THREONINE-PROTEIN KINASE YRZF-RELATED"/>
    <property type="match status" value="1"/>
</dbReference>
<dbReference type="PANTHER" id="PTHR37171">
    <property type="entry name" value="SERINE/THREONINE-PROTEIN KINASE YRZF-RELATED"/>
    <property type="match status" value="1"/>
</dbReference>
<feature type="compositionally biased region" description="Low complexity" evidence="2">
    <location>
        <begin position="355"/>
        <end position="364"/>
    </location>
</feature>
<dbReference type="Proteomes" id="UP000054477">
    <property type="component" value="Unassembled WGS sequence"/>
</dbReference>
<organism evidence="4 5">
    <name type="scientific">Laccaria amethystina LaAM-08-1</name>
    <dbReference type="NCBI Taxonomy" id="1095629"/>
    <lineage>
        <taxon>Eukaryota</taxon>
        <taxon>Fungi</taxon>
        <taxon>Dikarya</taxon>
        <taxon>Basidiomycota</taxon>
        <taxon>Agaricomycotina</taxon>
        <taxon>Agaricomycetes</taxon>
        <taxon>Agaricomycetidae</taxon>
        <taxon>Agaricales</taxon>
        <taxon>Agaricineae</taxon>
        <taxon>Hydnangiaceae</taxon>
        <taxon>Laccaria</taxon>
    </lineage>
</organism>
<reference evidence="5" key="2">
    <citation type="submission" date="2015-01" db="EMBL/GenBank/DDBJ databases">
        <title>Evolutionary Origins and Diversification of the Mycorrhizal Mutualists.</title>
        <authorList>
            <consortium name="DOE Joint Genome Institute"/>
            <consortium name="Mycorrhizal Genomics Consortium"/>
            <person name="Kohler A."/>
            <person name="Kuo A."/>
            <person name="Nagy L.G."/>
            <person name="Floudas D."/>
            <person name="Copeland A."/>
            <person name="Barry K.W."/>
            <person name="Cichocki N."/>
            <person name="Veneault-Fourrey C."/>
            <person name="LaButti K."/>
            <person name="Lindquist E.A."/>
            <person name="Lipzen A."/>
            <person name="Lundell T."/>
            <person name="Morin E."/>
            <person name="Murat C."/>
            <person name="Riley R."/>
            <person name="Ohm R."/>
            <person name="Sun H."/>
            <person name="Tunlid A."/>
            <person name="Henrissat B."/>
            <person name="Grigoriev I.V."/>
            <person name="Hibbett D.S."/>
            <person name="Martin F."/>
        </authorList>
    </citation>
    <scope>NUCLEOTIDE SEQUENCE [LARGE SCALE GENOMIC DNA]</scope>
    <source>
        <strain evidence="5">LaAM-08-1</strain>
    </source>
</reference>
<dbReference type="PROSITE" id="PS00109">
    <property type="entry name" value="PROTEIN_KINASE_TYR"/>
    <property type="match status" value="1"/>
</dbReference>
<dbReference type="AlphaFoldDB" id="A0A0C9XAL9"/>
<dbReference type="SUPFAM" id="SSF56112">
    <property type="entry name" value="Protein kinase-like (PK-like)"/>
    <property type="match status" value="1"/>
</dbReference>
<dbReference type="OrthoDB" id="2521594at2759"/>
<feature type="binding site" evidence="1">
    <location>
        <position position="772"/>
    </location>
    <ligand>
        <name>ATP</name>
        <dbReference type="ChEBI" id="CHEBI:30616"/>
    </ligand>
</feature>
<reference evidence="4 5" key="1">
    <citation type="submission" date="2014-04" db="EMBL/GenBank/DDBJ databases">
        <authorList>
            <consortium name="DOE Joint Genome Institute"/>
            <person name="Kuo A."/>
            <person name="Kohler A."/>
            <person name="Nagy L.G."/>
            <person name="Floudas D."/>
            <person name="Copeland A."/>
            <person name="Barry K.W."/>
            <person name="Cichocki N."/>
            <person name="Veneault-Fourrey C."/>
            <person name="LaButti K."/>
            <person name="Lindquist E.A."/>
            <person name="Lipzen A."/>
            <person name="Lundell T."/>
            <person name="Morin E."/>
            <person name="Murat C."/>
            <person name="Sun H."/>
            <person name="Tunlid A."/>
            <person name="Henrissat B."/>
            <person name="Grigoriev I.V."/>
            <person name="Hibbett D.S."/>
            <person name="Martin F."/>
            <person name="Nordberg H.P."/>
            <person name="Cantor M.N."/>
            <person name="Hua S.X."/>
        </authorList>
    </citation>
    <scope>NUCLEOTIDE SEQUENCE [LARGE SCALE GENOMIC DNA]</scope>
    <source>
        <strain evidence="4 5">LaAM-08-1</strain>
    </source>
</reference>
<evidence type="ECO:0000313" key="5">
    <source>
        <dbReference type="Proteomes" id="UP000054477"/>
    </source>
</evidence>
<evidence type="ECO:0000259" key="3">
    <source>
        <dbReference type="PROSITE" id="PS50011"/>
    </source>
</evidence>
<dbReference type="HOGENOM" id="CLU_004236_0_0_1"/>
<feature type="compositionally biased region" description="Low complexity" evidence="2">
    <location>
        <begin position="481"/>
        <end position="494"/>
    </location>
</feature>
<dbReference type="Gene3D" id="1.10.510.10">
    <property type="entry name" value="Transferase(Phosphotransferase) domain 1"/>
    <property type="match status" value="1"/>
</dbReference>
<dbReference type="InterPro" id="IPR017441">
    <property type="entry name" value="Protein_kinase_ATP_BS"/>
</dbReference>
<protein>
    <recommendedName>
        <fullName evidence="3">Protein kinase domain-containing protein</fullName>
    </recommendedName>
</protein>
<dbReference type="GO" id="GO:0005524">
    <property type="term" value="F:ATP binding"/>
    <property type="evidence" value="ECO:0007669"/>
    <property type="project" value="UniProtKB-UniRule"/>
</dbReference>
<feature type="compositionally biased region" description="Gly residues" evidence="2">
    <location>
        <begin position="633"/>
        <end position="663"/>
    </location>
</feature>
<feature type="region of interest" description="Disordered" evidence="2">
    <location>
        <begin position="624"/>
        <end position="669"/>
    </location>
</feature>
<dbReference type="PROSITE" id="PS00107">
    <property type="entry name" value="PROTEIN_KINASE_ATP"/>
    <property type="match status" value="1"/>
</dbReference>
<evidence type="ECO:0000256" key="2">
    <source>
        <dbReference type="SAM" id="MobiDB-lite"/>
    </source>
</evidence>
<feature type="compositionally biased region" description="Acidic residues" evidence="2">
    <location>
        <begin position="525"/>
        <end position="534"/>
    </location>
</feature>
<name>A0A0C9XAL9_9AGAR</name>